<dbReference type="PRINTS" id="PR00364">
    <property type="entry name" value="DISEASERSIST"/>
</dbReference>
<protein>
    <submittedName>
        <fullName evidence="2">Uncharacterized protein</fullName>
    </submittedName>
</protein>
<evidence type="ECO:0000256" key="1">
    <source>
        <dbReference type="SAM" id="MobiDB-lite"/>
    </source>
</evidence>
<organism evidence="2 3">
    <name type="scientific">Streptomyces ruber</name>
    <dbReference type="NCBI Taxonomy" id="83378"/>
    <lineage>
        <taxon>Bacteria</taxon>
        <taxon>Bacillati</taxon>
        <taxon>Actinomycetota</taxon>
        <taxon>Actinomycetes</taxon>
        <taxon>Kitasatosporales</taxon>
        <taxon>Streptomycetaceae</taxon>
        <taxon>Streptomyces</taxon>
    </lineage>
</organism>
<dbReference type="PANTHER" id="PTHR47691:SF3">
    <property type="entry name" value="HTH-TYPE TRANSCRIPTIONAL REGULATOR RV0890C-RELATED"/>
    <property type="match status" value="1"/>
</dbReference>
<sequence length="734" mass="79897">MIRAALSDRSGLAGPDGKHPAPAPCSLPGDVAGFTGRERQVEWLHRLATPDRTSTAAVIGLLSGAPGVGKTALAVHWAHRTRAAFPDGQLYVNLRGYDPEQPMTAGEALAHLLAALGLRGPDIPLDVDDRSARYRSELAGRRMLIVLDNAATAEQVRPLLPGTPACVTLVTSRDALPGLVARHGAHRLVLDTLPAADARTLLRRLIGPQEQVEHQAVATLAELCGRMPLALRLVAELAVARPHHSPTVLAAELADRRRRLDLLDGDADTSAGVRAVISWSCQRLPAHAARAFRSLALHPGADWDPYAAAALTGTPVGTARRLLDRLARAHLVQPTGPDRYTMHDLLRAYGAELAAATDPEPDRHAALTRLFDHYLATATTATATLGLPAVDRRPRPFRFRQVAPAPPVGDPDTARAWLNAERANLVTVCAHTAGHGWREHAARLAAVLFGFLLASGHYTESLTLHTHARRAACTSGDPHSEAYALTSLGFVHWRRGSYPDARAHHRLALDRFRQAGDRTGEAFALLSLGLVHMRQGKCRRAAEHCREALRLFEQLGERRGQAYGWTALGLACLRQEDGRQALEYQHRALDLFERLGNPFGMACTLTNLGLAHCRQGHYQQAVECHRRSLDYARQIGHRTTETEALNGLGEALQASGRAVQAGARHTDALAVAERIGERYEQARAHQGIAVAHHTTGDFHRARRHWENALQLHTELGVPDGEALAARWRALARPR</sequence>
<keyword evidence="3" id="KW-1185">Reference proteome</keyword>
<dbReference type="Pfam" id="PF13424">
    <property type="entry name" value="TPR_12"/>
    <property type="match status" value="2"/>
</dbReference>
<dbReference type="Gene3D" id="3.40.50.300">
    <property type="entry name" value="P-loop containing nucleotide triphosphate hydrolases"/>
    <property type="match status" value="1"/>
</dbReference>
<name>A0A918BPX4_9ACTN</name>
<accession>A0A918BPX4</accession>
<dbReference type="EMBL" id="BMQK01000018">
    <property type="protein sequence ID" value="GGQ81064.1"/>
    <property type="molecule type" value="Genomic_DNA"/>
</dbReference>
<dbReference type="Gene3D" id="1.25.40.10">
    <property type="entry name" value="Tetratricopeptide repeat domain"/>
    <property type="match status" value="1"/>
</dbReference>
<dbReference type="SUPFAM" id="SSF52540">
    <property type="entry name" value="P-loop containing nucleoside triphosphate hydrolases"/>
    <property type="match status" value="1"/>
</dbReference>
<dbReference type="SMART" id="SM00028">
    <property type="entry name" value="TPR"/>
    <property type="match status" value="5"/>
</dbReference>
<dbReference type="RefSeq" id="WP_189219902.1">
    <property type="nucleotide sequence ID" value="NZ_BMQK01000018.1"/>
</dbReference>
<dbReference type="InterPro" id="IPR011990">
    <property type="entry name" value="TPR-like_helical_dom_sf"/>
</dbReference>
<dbReference type="AlphaFoldDB" id="A0A918BPX4"/>
<dbReference type="SUPFAM" id="SSF48452">
    <property type="entry name" value="TPR-like"/>
    <property type="match status" value="2"/>
</dbReference>
<dbReference type="Proteomes" id="UP000620156">
    <property type="component" value="Unassembled WGS sequence"/>
</dbReference>
<reference evidence="2" key="1">
    <citation type="journal article" date="2014" name="Int. J. Syst. Evol. Microbiol.">
        <title>Complete genome sequence of Corynebacterium casei LMG S-19264T (=DSM 44701T), isolated from a smear-ripened cheese.</title>
        <authorList>
            <consortium name="US DOE Joint Genome Institute (JGI-PGF)"/>
            <person name="Walter F."/>
            <person name="Albersmeier A."/>
            <person name="Kalinowski J."/>
            <person name="Ruckert C."/>
        </authorList>
    </citation>
    <scope>NUCLEOTIDE SEQUENCE</scope>
    <source>
        <strain evidence="2">JCM 3131</strain>
    </source>
</reference>
<dbReference type="PANTHER" id="PTHR47691">
    <property type="entry name" value="REGULATOR-RELATED"/>
    <property type="match status" value="1"/>
</dbReference>
<comment type="caution">
    <text evidence="2">The sequence shown here is derived from an EMBL/GenBank/DDBJ whole genome shotgun (WGS) entry which is preliminary data.</text>
</comment>
<dbReference type="InterPro" id="IPR019734">
    <property type="entry name" value="TPR_rpt"/>
</dbReference>
<evidence type="ECO:0000313" key="3">
    <source>
        <dbReference type="Proteomes" id="UP000620156"/>
    </source>
</evidence>
<dbReference type="InterPro" id="IPR027417">
    <property type="entry name" value="P-loop_NTPase"/>
</dbReference>
<proteinExistence type="predicted"/>
<gene>
    <name evidence="2" type="ORF">GCM10010145_58490</name>
</gene>
<feature type="region of interest" description="Disordered" evidence="1">
    <location>
        <begin position="1"/>
        <end position="26"/>
    </location>
</feature>
<reference evidence="2" key="2">
    <citation type="submission" date="2020-09" db="EMBL/GenBank/DDBJ databases">
        <authorList>
            <person name="Sun Q."/>
            <person name="Ohkuma M."/>
        </authorList>
    </citation>
    <scope>NUCLEOTIDE SEQUENCE</scope>
    <source>
        <strain evidence="2">JCM 3131</strain>
    </source>
</reference>
<evidence type="ECO:0000313" key="2">
    <source>
        <dbReference type="EMBL" id="GGQ81064.1"/>
    </source>
</evidence>